<evidence type="ECO:0000256" key="1">
    <source>
        <dbReference type="SAM" id="Phobius"/>
    </source>
</evidence>
<feature type="transmembrane region" description="Helical" evidence="1">
    <location>
        <begin position="52"/>
        <end position="72"/>
    </location>
</feature>
<feature type="transmembrane region" description="Helical" evidence="1">
    <location>
        <begin position="84"/>
        <end position="108"/>
    </location>
</feature>
<accession>A0A544T1H4</accession>
<dbReference type="Proteomes" id="UP000317316">
    <property type="component" value="Unassembled WGS sequence"/>
</dbReference>
<feature type="transmembrane region" description="Helical" evidence="1">
    <location>
        <begin position="21"/>
        <end position="40"/>
    </location>
</feature>
<proteinExistence type="predicted"/>
<organism evidence="2 3">
    <name type="scientific">Psychrobacillus lasiicapitis</name>
    <dbReference type="NCBI Taxonomy" id="1636719"/>
    <lineage>
        <taxon>Bacteria</taxon>
        <taxon>Bacillati</taxon>
        <taxon>Bacillota</taxon>
        <taxon>Bacilli</taxon>
        <taxon>Bacillales</taxon>
        <taxon>Bacillaceae</taxon>
        <taxon>Psychrobacillus</taxon>
    </lineage>
</organism>
<keyword evidence="3" id="KW-1185">Reference proteome</keyword>
<keyword evidence="1" id="KW-0812">Transmembrane</keyword>
<comment type="caution">
    <text evidence="2">The sequence shown here is derived from an EMBL/GenBank/DDBJ whole genome shotgun (WGS) entry which is preliminary data.</text>
</comment>
<keyword evidence="1" id="KW-1133">Transmembrane helix</keyword>
<evidence type="ECO:0000313" key="3">
    <source>
        <dbReference type="Proteomes" id="UP000317316"/>
    </source>
</evidence>
<name>A0A544T1H4_9BACI</name>
<protein>
    <recommendedName>
        <fullName evidence="4">DUF3592 domain-containing protein</fullName>
    </recommendedName>
</protein>
<keyword evidence="1" id="KW-0472">Membrane</keyword>
<dbReference type="AlphaFoldDB" id="A0A544T1H4"/>
<evidence type="ECO:0008006" key="4">
    <source>
        <dbReference type="Google" id="ProtNLM"/>
    </source>
</evidence>
<dbReference type="EMBL" id="VDGH01000009">
    <property type="protein sequence ID" value="TQR11298.1"/>
    <property type="molecule type" value="Genomic_DNA"/>
</dbReference>
<sequence length="193" mass="22387">MKKYKKKDSKRQEAIEIFFGYFLVIDIPLFLISLILSMIIKDFLWQQILIKLTIGFFGLIVLFGTVALIANRAKSFLGNIFQKLFGSFLALLFTFVVLSSFFTAFSLYQDKDLYAKGNFENVVGVAKNVTFRSPKHDPNEYIWQFDLEGKSFTLENRAITEEVYEEFYKGKKISVTYLPESRFVVDLTLIEGE</sequence>
<dbReference type="RefSeq" id="WP_142539744.1">
    <property type="nucleotide sequence ID" value="NZ_BMIE01000007.1"/>
</dbReference>
<evidence type="ECO:0000313" key="2">
    <source>
        <dbReference type="EMBL" id="TQR11298.1"/>
    </source>
</evidence>
<dbReference type="OrthoDB" id="2875082at2"/>
<reference evidence="2 3" key="1">
    <citation type="submission" date="2019-05" db="EMBL/GenBank/DDBJ databases">
        <title>Psychrobacillus vulpis sp. nov., a new species isolated from feces of a red fox that inhabits in The Tablas de Daimiel Natural Park, Albacete, Spain.</title>
        <authorList>
            <person name="Rodriguez M."/>
            <person name="Reina J.C."/>
            <person name="Bejar V."/>
            <person name="Llamas I."/>
        </authorList>
    </citation>
    <scope>NUCLEOTIDE SEQUENCE [LARGE SCALE GENOMIC DNA]</scope>
    <source>
        <strain evidence="2 3">NEAU-3TGS17</strain>
    </source>
</reference>
<gene>
    <name evidence="2" type="ORF">FG382_15200</name>
</gene>